<reference evidence="1 2" key="1">
    <citation type="submission" date="2021-03" db="EMBL/GenBank/DDBJ databases">
        <title>Human Oral Microbial Genomes.</title>
        <authorList>
            <person name="Johnston C.D."/>
            <person name="Chen T."/>
            <person name="Dewhirst F.E."/>
        </authorList>
    </citation>
    <scope>NUCLEOTIDE SEQUENCE [LARGE SCALE GENOMIC DNA]</scope>
    <source>
        <strain evidence="1 2">DSMZ 100122</strain>
    </source>
</reference>
<keyword evidence="2" id="KW-1185">Reference proteome</keyword>
<evidence type="ECO:0000313" key="1">
    <source>
        <dbReference type="EMBL" id="QUC07540.1"/>
    </source>
</evidence>
<name>A0ABX7Y303_9ACTN</name>
<evidence type="ECO:0000313" key="2">
    <source>
        <dbReference type="Proteomes" id="UP000678513"/>
    </source>
</evidence>
<dbReference type="NCBIfam" id="TIGR04255">
    <property type="entry name" value="sporadTIGR04255"/>
    <property type="match status" value="1"/>
</dbReference>
<protein>
    <submittedName>
        <fullName evidence="1">TIGR04255 family protein</fullName>
    </submittedName>
</protein>
<dbReference type="EMBL" id="CP072384">
    <property type="protein sequence ID" value="QUC07540.1"/>
    <property type="molecule type" value="Genomic_DNA"/>
</dbReference>
<organism evidence="1 2">
    <name type="scientific">Arachnia rubra</name>
    <dbReference type="NCBI Taxonomy" id="1547448"/>
    <lineage>
        <taxon>Bacteria</taxon>
        <taxon>Bacillati</taxon>
        <taxon>Actinomycetota</taxon>
        <taxon>Actinomycetes</taxon>
        <taxon>Propionibacteriales</taxon>
        <taxon>Propionibacteriaceae</taxon>
        <taxon>Arachnia</taxon>
    </lineage>
</organism>
<proteinExistence type="predicted"/>
<sequence>MKEREVYPNAPIVLVAVEVRHPVCEPLDRKQVAELSARIKKLLPLPGEIDEVSVVVQSGASSFPMPSQTTASTWPRWTSRNKRTALTVRHDSLVLETTEYGSYERVRGLLELALEGRLAAGVPAGVERVGLRYIDEVRVPLEEGEDIPAWREWVDPSLLGPEHLAVVPELVPVRSEGLLVCAGNDNRALVVRYGAQNEHVVPSTPELRRTLPPGPLFKLDFDSFWQAGDEVPEFDADFVLRQVDALHEPVRDVFESLITERLREEVLRRG</sequence>
<dbReference type="Proteomes" id="UP000678513">
    <property type="component" value="Chromosome"/>
</dbReference>
<gene>
    <name evidence="1" type="ORF">J5A65_11455</name>
</gene>
<dbReference type="InterPro" id="IPR026349">
    <property type="entry name" value="CHP04255"/>
</dbReference>
<accession>A0ABX7Y303</accession>
<dbReference type="RefSeq" id="WP_212322074.1">
    <property type="nucleotide sequence ID" value="NZ_AP024463.1"/>
</dbReference>